<evidence type="ECO:0000256" key="1">
    <source>
        <dbReference type="SAM" id="MobiDB-lite"/>
    </source>
</evidence>
<name>W6XYQ0_COCC2</name>
<dbReference type="HOGENOM" id="CLU_083651_0_0_1"/>
<proteinExistence type="predicted"/>
<dbReference type="RefSeq" id="XP_007713088.1">
    <property type="nucleotide sequence ID" value="XM_007714898.1"/>
</dbReference>
<evidence type="ECO:0000313" key="3">
    <source>
        <dbReference type="Proteomes" id="UP000053841"/>
    </source>
</evidence>
<feature type="region of interest" description="Disordered" evidence="1">
    <location>
        <begin position="88"/>
        <end position="109"/>
    </location>
</feature>
<dbReference type="AlphaFoldDB" id="W6XYQ0"/>
<protein>
    <submittedName>
        <fullName evidence="2">Uncharacterized protein</fullName>
    </submittedName>
</protein>
<dbReference type="Proteomes" id="UP000053841">
    <property type="component" value="Unassembled WGS sequence"/>
</dbReference>
<evidence type="ECO:0000313" key="2">
    <source>
        <dbReference type="EMBL" id="EUC32602.1"/>
    </source>
</evidence>
<gene>
    <name evidence="2" type="ORF">COCCADRAFT_26919</name>
</gene>
<dbReference type="GeneID" id="19146092"/>
<dbReference type="KEGG" id="bze:COCCADRAFT_26919"/>
<dbReference type="EMBL" id="KI964629">
    <property type="protein sequence ID" value="EUC32602.1"/>
    <property type="molecule type" value="Genomic_DNA"/>
</dbReference>
<reference evidence="2 3" key="1">
    <citation type="journal article" date="2013" name="PLoS Genet.">
        <title>Comparative genome structure, secondary metabolite, and effector coding capacity across Cochliobolus pathogens.</title>
        <authorList>
            <person name="Condon B.J."/>
            <person name="Leng Y."/>
            <person name="Wu D."/>
            <person name="Bushley K.E."/>
            <person name="Ohm R.A."/>
            <person name="Otillar R."/>
            <person name="Martin J."/>
            <person name="Schackwitz W."/>
            <person name="Grimwood J."/>
            <person name="MohdZainudin N."/>
            <person name="Xue C."/>
            <person name="Wang R."/>
            <person name="Manning V.A."/>
            <person name="Dhillon B."/>
            <person name="Tu Z.J."/>
            <person name="Steffenson B.J."/>
            <person name="Salamov A."/>
            <person name="Sun H."/>
            <person name="Lowry S."/>
            <person name="LaButti K."/>
            <person name="Han J."/>
            <person name="Copeland A."/>
            <person name="Lindquist E."/>
            <person name="Barry K."/>
            <person name="Schmutz J."/>
            <person name="Baker S.E."/>
            <person name="Ciuffetti L.M."/>
            <person name="Grigoriev I.V."/>
            <person name="Zhong S."/>
            <person name="Turgeon B.G."/>
        </authorList>
    </citation>
    <scope>NUCLEOTIDE SEQUENCE [LARGE SCALE GENOMIC DNA]</scope>
    <source>
        <strain evidence="2 3">26-R-13</strain>
    </source>
</reference>
<dbReference type="OrthoDB" id="10393613at2759"/>
<sequence length="290" mass="30729">MQRAAPAYACDVREPCVVAAKATPPPTSMPIADPMEDAGAGVFACSRTDPLASALYGARVERRRGASGMDIWISGACSFDCSDRRRGCQSPPATSGSPVEPLSGSGRSRLATTAPCSSWGAMRPRDWSALGFTGLAYCSRPLHLLFDGLNKVQQIDNSQVRGSLFARAVSRPTANPFTALLGFEHSTQTFNSPLTTAPALARCASPLRRDKLVRQRRPRSTRSIITAAKKACGHVAAAPAAEPLVTKPLHDPPDVLYMHRLGVPPQLQGVLQPGGYVISIAPPPFNANCG</sequence>
<keyword evidence="3" id="KW-1185">Reference proteome</keyword>
<accession>W6XYQ0</accession>
<organism evidence="2 3">
    <name type="scientific">Cochliobolus carbonum (strain 26-R-13)</name>
    <name type="common">Maize leaf spot fungus</name>
    <name type="synonym">Bipolaris zeicola</name>
    <dbReference type="NCBI Taxonomy" id="930089"/>
    <lineage>
        <taxon>Eukaryota</taxon>
        <taxon>Fungi</taxon>
        <taxon>Dikarya</taxon>
        <taxon>Ascomycota</taxon>
        <taxon>Pezizomycotina</taxon>
        <taxon>Dothideomycetes</taxon>
        <taxon>Pleosporomycetidae</taxon>
        <taxon>Pleosporales</taxon>
        <taxon>Pleosporineae</taxon>
        <taxon>Pleosporaceae</taxon>
        <taxon>Bipolaris</taxon>
    </lineage>
</organism>